<dbReference type="EMBL" id="PNHP01000007">
    <property type="protein sequence ID" value="PMC80798.1"/>
    <property type="molecule type" value="Genomic_DNA"/>
</dbReference>
<dbReference type="GeneID" id="84579198"/>
<evidence type="ECO:0000259" key="1">
    <source>
        <dbReference type="SMART" id="SM01321"/>
    </source>
</evidence>
<dbReference type="GO" id="GO:0004803">
    <property type="term" value="F:transposase activity"/>
    <property type="evidence" value="ECO:0007669"/>
    <property type="project" value="InterPro"/>
</dbReference>
<dbReference type="GO" id="GO:0006313">
    <property type="term" value="P:DNA transposition"/>
    <property type="evidence" value="ECO:0007669"/>
    <property type="project" value="InterPro"/>
</dbReference>
<dbReference type="SUPFAM" id="SSF143422">
    <property type="entry name" value="Transposase IS200-like"/>
    <property type="match status" value="1"/>
</dbReference>
<dbReference type="GO" id="GO:0003677">
    <property type="term" value="F:DNA binding"/>
    <property type="evidence" value="ECO:0007669"/>
    <property type="project" value="InterPro"/>
</dbReference>
<dbReference type="InterPro" id="IPR002686">
    <property type="entry name" value="Transposase_17"/>
</dbReference>
<accession>A0A2N6UGR6</accession>
<dbReference type="Pfam" id="PF01797">
    <property type="entry name" value="Y1_Tnp"/>
    <property type="match status" value="1"/>
</dbReference>
<proteinExistence type="predicted"/>
<dbReference type="RefSeq" id="WP_102198458.1">
    <property type="nucleotide sequence ID" value="NZ_PNHP01000007.1"/>
</dbReference>
<organism evidence="2 3">
    <name type="scientific">Anaerococcus hydrogenalis</name>
    <dbReference type="NCBI Taxonomy" id="33029"/>
    <lineage>
        <taxon>Bacteria</taxon>
        <taxon>Bacillati</taxon>
        <taxon>Bacillota</taxon>
        <taxon>Tissierellia</taxon>
        <taxon>Tissierellales</taxon>
        <taxon>Peptoniphilaceae</taxon>
        <taxon>Anaerococcus</taxon>
    </lineage>
</organism>
<dbReference type="InterPro" id="IPR036515">
    <property type="entry name" value="Transposase_17_sf"/>
</dbReference>
<dbReference type="Gene3D" id="3.30.70.1290">
    <property type="entry name" value="Transposase IS200-like"/>
    <property type="match status" value="1"/>
</dbReference>
<dbReference type="PANTHER" id="PTHR34322">
    <property type="entry name" value="TRANSPOSASE, Y1_TNP DOMAIN-CONTAINING"/>
    <property type="match status" value="1"/>
</dbReference>
<gene>
    <name evidence="2" type="ORF">CJ192_08375</name>
</gene>
<dbReference type="PANTHER" id="PTHR34322:SF2">
    <property type="entry name" value="TRANSPOSASE IS200-LIKE DOMAIN-CONTAINING PROTEIN"/>
    <property type="match status" value="1"/>
</dbReference>
<evidence type="ECO:0000313" key="2">
    <source>
        <dbReference type="EMBL" id="PMC80798.1"/>
    </source>
</evidence>
<protein>
    <recommendedName>
        <fullName evidence="1">Transposase IS200-like domain-containing protein</fullName>
    </recommendedName>
</protein>
<dbReference type="SMART" id="SM01321">
    <property type="entry name" value="Y1_Tnp"/>
    <property type="match status" value="1"/>
</dbReference>
<evidence type="ECO:0000313" key="3">
    <source>
        <dbReference type="Proteomes" id="UP000235658"/>
    </source>
</evidence>
<name>A0A2N6UGR6_9FIRM</name>
<sequence>MARLARKIQNGNIFHIITKGINREKIFSRKSYKEMILDLYFDEKYDWKIYAYTIMDNHTHFLVYVKGVNDLSEIMKSINVKYSRFYNYVNDRNGHLFQNRYKSVEIKSDKQLFEVLRYIHNNPVFAGIENELGRYEFTSYKNFFIRNINYPIDKEFVDKVRDNFENQENFYDFHKERFFSIEMDTKEDIIYAQNYIMKYINAKNLKREELLEYGKKLVNLGFSKRFVGEKLKVSRRKL</sequence>
<comment type="caution">
    <text evidence="2">The sequence shown here is derived from an EMBL/GenBank/DDBJ whole genome shotgun (WGS) entry which is preliminary data.</text>
</comment>
<reference evidence="2 3" key="1">
    <citation type="submission" date="2017-09" db="EMBL/GenBank/DDBJ databases">
        <title>Bacterial strain isolated from the female urinary microbiota.</title>
        <authorList>
            <person name="Thomas-White K."/>
            <person name="Kumar N."/>
            <person name="Forster S."/>
            <person name="Putonti C."/>
            <person name="Lawley T."/>
            <person name="Wolfe A.J."/>
        </authorList>
    </citation>
    <scope>NUCLEOTIDE SEQUENCE [LARGE SCALE GENOMIC DNA]</scope>
    <source>
        <strain evidence="2 3">UMB0204</strain>
    </source>
</reference>
<dbReference type="Proteomes" id="UP000235658">
    <property type="component" value="Unassembled WGS sequence"/>
</dbReference>
<feature type="domain" description="Transposase IS200-like" evidence="1">
    <location>
        <begin position="9"/>
        <end position="122"/>
    </location>
</feature>
<dbReference type="AlphaFoldDB" id="A0A2N6UGR6"/>